<organism evidence="1 2">
    <name type="scientific">Talaromyces proteolyticus</name>
    <dbReference type="NCBI Taxonomy" id="1131652"/>
    <lineage>
        <taxon>Eukaryota</taxon>
        <taxon>Fungi</taxon>
        <taxon>Dikarya</taxon>
        <taxon>Ascomycota</taxon>
        <taxon>Pezizomycotina</taxon>
        <taxon>Eurotiomycetes</taxon>
        <taxon>Eurotiomycetidae</taxon>
        <taxon>Eurotiales</taxon>
        <taxon>Trichocomaceae</taxon>
        <taxon>Talaromyces</taxon>
        <taxon>Talaromyces sect. Bacilispori</taxon>
    </lineage>
</organism>
<evidence type="ECO:0000313" key="1">
    <source>
        <dbReference type="EMBL" id="KAH8703126.1"/>
    </source>
</evidence>
<accession>A0AAD4KZS1</accession>
<name>A0AAD4KZS1_9EURO</name>
<sequence>MERDVYDFTTVEKGRTETEPLNIQAGEWGFSIKLLTQPNPNPHQLMHKLDEKNVAWIFDINEMMKNEKDKSHFGMVFGYGDGTEAKEHYNISLNVIDDHVARLGTFTILPGKRKNLLILEVNMKYAHQFDATFTQDTTKLRQNVYFWTHGH</sequence>
<keyword evidence="2" id="KW-1185">Reference proteome</keyword>
<reference evidence="1" key="1">
    <citation type="submission" date="2021-12" db="EMBL/GenBank/DDBJ databases">
        <title>Convergent genome expansion in fungi linked to evolution of root-endophyte symbiosis.</title>
        <authorList>
            <consortium name="DOE Joint Genome Institute"/>
            <person name="Ke Y.-H."/>
            <person name="Bonito G."/>
            <person name="Liao H.-L."/>
            <person name="Looney B."/>
            <person name="Rojas-Flechas A."/>
            <person name="Nash J."/>
            <person name="Hameed K."/>
            <person name="Schadt C."/>
            <person name="Martin F."/>
            <person name="Crous P.W."/>
            <person name="Miettinen O."/>
            <person name="Magnuson J.K."/>
            <person name="Labbe J."/>
            <person name="Jacobson D."/>
            <person name="Doktycz M.J."/>
            <person name="Veneault-Fourrey C."/>
            <person name="Kuo A."/>
            <person name="Mondo S."/>
            <person name="Calhoun S."/>
            <person name="Riley R."/>
            <person name="Ohm R."/>
            <person name="LaButti K."/>
            <person name="Andreopoulos B."/>
            <person name="Pangilinan J."/>
            <person name="Nolan M."/>
            <person name="Tritt A."/>
            <person name="Clum A."/>
            <person name="Lipzen A."/>
            <person name="Daum C."/>
            <person name="Barry K."/>
            <person name="Grigoriev I.V."/>
            <person name="Vilgalys R."/>
        </authorList>
    </citation>
    <scope>NUCLEOTIDE SEQUENCE</scope>
    <source>
        <strain evidence="1">PMI_201</strain>
    </source>
</reference>
<protein>
    <submittedName>
        <fullName evidence="1">Uncharacterized protein</fullName>
    </submittedName>
</protein>
<comment type="caution">
    <text evidence="1">The sequence shown here is derived from an EMBL/GenBank/DDBJ whole genome shotgun (WGS) entry which is preliminary data.</text>
</comment>
<evidence type="ECO:0000313" key="2">
    <source>
        <dbReference type="Proteomes" id="UP001201262"/>
    </source>
</evidence>
<gene>
    <name evidence="1" type="ORF">BGW36DRAFT_354559</name>
</gene>
<dbReference type="EMBL" id="JAJTJA010000002">
    <property type="protein sequence ID" value="KAH8703126.1"/>
    <property type="molecule type" value="Genomic_DNA"/>
</dbReference>
<dbReference type="AlphaFoldDB" id="A0AAD4KZS1"/>
<dbReference type="RefSeq" id="XP_046076144.1">
    <property type="nucleotide sequence ID" value="XM_046213536.1"/>
</dbReference>
<proteinExistence type="predicted"/>
<dbReference type="Proteomes" id="UP001201262">
    <property type="component" value="Unassembled WGS sequence"/>
</dbReference>
<dbReference type="GeneID" id="70243823"/>